<evidence type="ECO:0000259" key="1">
    <source>
        <dbReference type="PROSITE" id="PS50878"/>
    </source>
</evidence>
<dbReference type="STRING" id="105785.A0A2J7PY11"/>
<dbReference type="Gene3D" id="3.60.10.10">
    <property type="entry name" value="Endonuclease/exonuclease/phosphatase"/>
    <property type="match status" value="1"/>
</dbReference>
<dbReference type="Proteomes" id="UP000235965">
    <property type="component" value="Unassembled WGS sequence"/>
</dbReference>
<dbReference type="EMBL" id="NEVH01020851">
    <property type="protein sequence ID" value="PNF21221.1"/>
    <property type="molecule type" value="Genomic_DNA"/>
</dbReference>
<dbReference type="GO" id="GO:0003824">
    <property type="term" value="F:catalytic activity"/>
    <property type="evidence" value="ECO:0007669"/>
    <property type="project" value="InterPro"/>
</dbReference>
<dbReference type="GO" id="GO:0071897">
    <property type="term" value="P:DNA biosynthetic process"/>
    <property type="evidence" value="ECO:0007669"/>
    <property type="project" value="UniProtKB-ARBA"/>
</dbReference>
<dbReference type="OrthoDB" id="414730at2759"/>
<dbReference type="AlphaFoldDB" id="A0A2J7PY11"/>
<dbReference type="CDD" id="cd01650">
    <property type="entry name" value="RT_nLTR_like"/>
    <property type="match status" value="1"/>
</dbReference>
<gene>
    <name evidence="2" type="ORF">B7P43_G04198</name>
</gene>
<dbReference type="SUPFAM" id="SSF56219">
    <property type="entry name" value="DNase I-like"/>
    <property type="match status" value="1"/>
</dbReference>
<protein>
    <recommendedName>
        <fullName evidence="1">Reverse transcriptase domain-containing protein</fullName>
    </recommendedName>
</protein>
<evidence type="ECO:0000313" key="3">
    <source>
        <dbReference type="Proteomes" id="UP000235965"/>
    </source>
</evidence>
<name>A0A2J7PY11_9NEOP</name>
<proteinExistence type="predicted"/>
<dbReference type="InterPro" id="IPR043502">
    <property type="entry name" value="DNA/RNA_pol_sf"/>
</dbReference>
<feature type="domain" description="Reverse transcriptase" evidence="1">
    <location>
        <begin position="523"/>
        <end position="801"/>
    </location>
</feature>
<dbReference type="InterPro" id="IPR005135">
    <property type="entry name" value="Endo/exonuclease/phosphatase"/>
</dbReference>
<dbReference type="EMBL" id="NEVH01020851">
    <property type="protein sequence ID" value="PNF21220.1"/>
    <property type="molecule type" value="Genomic_DNA"/>
</dbReference>
<accession>A0A2J7PY11</accession>
<dbReference type="Pfam" id="PF00078">
    <property type="entry name" value="RVT_1"/>
    <property type="match status" value="1"/>
</dbReference>
<dbReference type="InterPro" id="IPR000477">
    <property type="entry name" value="RT_dom"/>
</dbReference>
<comment type="caution">
    <text evidence="2">The sequence shown here is derived from an EMBL/GenBank/DDBJ whole genome shotgun (WGS) entry which is preliminary data.</text>
</comment>
<dbReference type="PROSITE" id="PS50878">
    <property type="entry name" value="RT_POL"/>
    <property type="match status" value="1"/>
</dbReference>
<dbReference type="InParanoid" id="A0A2J7PY11"/>
<dbReference type="Pfam" id="PF03372">
    <property type="entry name" value="Exo_endo_phos"/>
    <property type="match status" value="1"/>
</dbReference>
<dbReference type="InterPro" id="IPR036691">
    <property type="entry name" value="Endo/exonu/phosph_ase_sf"/>
</dbReference>
<reference evidence="2 3" key="1">
    <citation type="submission" date="2017-12" db="EMBL/GenBank/DDBJ databases">
        <title>Hemimetabolous genomes reveal molecular basis of termite eusociality.</title>
        <authorList>
            <person name="Harrison M.C."/>
            <person name="Jongepier E."/>
            <person name="Robertson H.M."/>
            <person name="Arning N."/>
            <person name="Bitard-Feildel T."/>
            <person name="Chao H."/>
            <person name="Childers C.P."/>
            <person name="Dinh H."/>
            <person name="Doddapaneni H."/>
            <person name="Dugan S."/>
            <person name="Gowin J."/>
            <person name="Greiner C."/>
            <person name="Han Y."/>
            <person name="Hu H."/>
            <person name="Hughes D.S.T."/>
            <person name="Huylmans A.-K."/>
            <person name="Kemena C."/>
            <person name="Kremer L.P.M."/>
            <person name="Lee S.L."/>
            <person name="Lopez-Ezquerra A."/>
            <person name="Mallet L."/>
            <person name="Monroy-Kuhn J.M."/>
            <person name="Moser A."/>
            <person name="Murali S.C."/>
            <person name="Muzny D.M."/>
            <person name="Otani S."/>
            <person name="Piulachs M.-D."/>
            <person name="Poelchau M."/>
            <person name="Qu J."/>
            <person name="Schaub F."/>
            <person name="Wada-Katsumata A."/>
            <person name="Worley K.C."/>
            <person name="Xie Q."/>
            <person name="Ylla G."/>
            <person name="Poulsen M."/>
            <person name="Gibbs R.A."/>
            <person name="Schal C."/>
            <person name="Richards S."/>
            <person name="Belles X."/>
            <person name="Korb J."/>
            <person name="Bornberg-Bauer E."/>
        </authorList>
    </citation>
    <scope>NUCLEOTIDE SEQUENCE [LARGE SCALE GENOMIC DNA]</scope>
    <source>
        <tissue evidence="2">Whole body</tissue>
    </source>
</reference>
<dbReference type="SUPFAM" id="SSF56672">
    <property type="entry name" value="DNA/RNA polymerases"/>
    <property type="match status" value="1"/>
</dbReference>
<sequence length="1005" mass="116034">MGNLIPAPKNQNCSNADNVIKVNNDIKSSVTRQSIKLYHQNICGLRYKVDELLSSLYPDFPHIICITEHHLRHNELNAMVVENYKLGASYCRREALKGGTCIFVQNHLNCVAVNLETYCLDFDVELSALKIQVDLLIILILVVYRAPSGNFLHFMHKMDSVLKLLYNTKVELIVCGDFNIDYLTDNDRKSQLNSLLNSYNLFSVIDFPTRIQNSSKSAIDNIFIDYWRLESFKVFAIPNGISDHDAQFILIHDIVLPSPHKVCLITRKIDKCSLDDFNYKLSYEMWNDVFEEKDVNTMFNSFLNIFLRFFNSSFPKANVKPYITKNKTWVSSSIKTKCNVKRHLYMISRNSSDPNIKSYYKAYCKSLARDIIATKRIYYDKRIINSNDRVKSAWNVVKTLTGRKSHYDILPMFNNNFNRSTSNYNNISESFNRYFLSVPELIINNIQKDCNPNEKTNFYDYLIDVFNVTFPKINFNPATAKEIANIINKLKMTNSYGYDEIPIKILKNSVDYILSPLTHIVNRSLSTGIFPDRLKFSEIKPIYKKGNRNCISNYRPISLLTSFSKIFEKVIYSRLSNHLVNNNILVNEQFGFRPNSSTDKATFKLLNQIIQALNDGHSVGGLFCDLEKAFDCVNHGILLSKLEFYGISGPLHKLIASYLNGRFQRIRLQSKHSSSSTYSNWGEISHGVPQGSILGPLLFLVYINDLPLILNKVSTPILFADDTSVIIKEFDPFTLLDRLKEVSNILITWFNANLLSLNLSKTHFIKFIAKNIEEQCNSISINNGNKNILSTRSTKFLGINIVNTLSWKKHIDQLLSKLNTACFTIRALKPYVNQATLVTVYYAYFHSLMKFGIVFWGNSSYAISVFRVQKRVLRIITGTGYRNSCRQLFVTLKILPLQSQYIYSLLCFVVDNINLYQFTTDIHSRNTRHCFNLNFYQPIVHLSLYLKGSYCMGIRLFNSLPLYLKQLFTNCKDFKIALKDFLISHSFYTLDEYFECCRSKDSISL</sequence>
<dbReference type="PANTHER" id="PTHR33332">
    <property type="entry name" value="REVERSE TRANSCRIPTASE DOMAIN-CONTAINING PROTEIN"/>
    <property type="match status" value="1"/>
</dbReference>
<evidence type="ECO:0000313" key="2">
    <source>
        <dbReference type="EMBL" id="PNF21221.1"/>
    </source>
</evidence>
<organism evidence="2 3">
    <name type="scientific">Cryptotermes secundus</name>
    <dbReference type="NCBI Taxonomy" id="105785"/>
    <lineage>
        <taxon>Eukaryota</taxon>
        <taxon>Metazoa</taxon>
        <taxon>Ecdysozoa</taxon>
        <taxon>Arthropoda</taxon>
        <taxon>Hexapoda</taxon>
        <taxon>Insecta</taxon>
        <taxon>Pterygota</taxon>
        <taxon>Neoptera</taxon>
        <taxon>Polyneoptera</taxon>
        <taxon>Dictyoptera</taxon>
        <taxon>Blattodea</taxon>
        <taxon>Blattoidea</taxon>
        <taxon>Termitoidae</taxon>
        <taxon>Kalotermitidae</taxon>
        <taxon>Cryptotermitinae</taxon>
        <taxon>Cryptotermes</taxon>
    </lineage>
</organism>
<keyword evidence="3" id="KW-1185">Reference proteome</keyword>